<dbReference type="EMBL" id="BOOU01000054">
    <property type="protein sequence ID" value="GII79082.1"/>
    <property type="molecule type" value="Genomic_DNA"/>
</dbReference>
<sequence>MKDLGNQVAYWDGVGATKTFTHPLNLDWLAGANRNTRILDYGCGYGRVMAE</sequence>
<proteinExistence type="predicted"/>
<dbReference type="AlphaFoldDB" id="A0A919R3M4"/>
<evidence type="ECO:0000313" key="1">
    <source>
        <dbReference type="EMBL" id="GII79082.1"/>
    </source>
</evidence>
<reference evidence="1" key="1">
    <citation type="submission" date="2021-01" db="EMBL/GenBank/DDBJ databases">
        <title>Whole genome shotgun sequence of Sphaerisporangium rufum NBRC 109079.</title>
        <authorList>
            <person name="Komaki H."/>
            <person name="Tamura T."/>
        </authorList>
    </citation>
    <scope>NUCLEOTIDE SEQUENCE</scope>
    <source>
        <strain evidence="1">NBRC 109079</strain>
    </source>
</reference>
<accession>A0A919R3M4</accession>
<gene>
    <name evidence="1" type="ORF">Sru01_40640</name>
</gene>
<organism evidence="1 2">
    <name type="scientific">Sphaerisporangium rufum</name>
    <dbReference type="NCBI Taxonomy" id="1381558"/>
    <lineage>
        <taxon>Bacteria</taxon>
        <taxon>Bacillati</taxon>
        <taxon>Actinomycetota</taxon>
        <taxon>Actinomycetes</taxon>
        <taxon>Streptosporangiales</taxon>
        <taxon>Streptosporangiaceae</taxon>
        <taxon>Sphaerisporangium</taxon>
    </lineage>
</organism>
<dbReference type="RefSeq" id="WP_203988808.1">
    <property type="nucleotide sequence ID" value="NZ_BOOU01000054.1"/>
</dbReference>
<dbReference type="SUPFAM" id="SSF53335">
    <property type="entry name" value="S-adenosyl-L-methionine-dependent methyltransferases"/>
    <property type="match status" value="1"/>
</dbReference>
<keyword evidence="2" id="KW-1185">Reference proteome</keyword>
<comment type="caution">
    <text evidence="1">The sequence shown here is derived from an EMBL/GenBank/DDBJ whole genome shotgun (WGS) entry which is preliminary data.</text>
</comment>
<dbReference type="InterPro" id="IPR029063">
    <property type="entry name" value="SAM-dependent_MTases_sf"/>
</dbReference>
<dbReference type="Proteomes" id="UP000655287">
    <property type="component" value="Unassembled WGS sequence"/>
</dbReference>
<name>A0A919R3M4_9ACTN</name>
<evidence type="ECO:0000313" key="2">
    <source>
        <dbReference type="Proteomes" id="UP000655287"/>
    </source>
</evidence>
<protein>
    <submittedName>
        <fullName evidence="1">Uncharacterized protein</fullName>
    </submittedName>
</protein>